<dbReference type="Gene3D" id="4.10.400.10">
    <property type="entry name" value="Low-density Lipoprotein Receptor"/>
    <property type="match status" value="3"/>
</dbReference>
<dbReference type="Pfam" id="PF13882">
    <property type="entry name" value="Bravo_FIGEY"/>
    <property type="match status" value="1"/>
</dbReference>
<evidence type="ECO:0000256" key="10">
    <source>
        <dbReference type="SAM" id="MobiDB-lite"/>
    </source>
</evidence>
<feature type="region of interest" description="Disordered" evidence="10">
    <location>
        <begin position="750"/>
        <end position="778"/>
    </location>
</feature>
<dbReference type="PANTHER" id="PTHR45080:SF8">
    <property type="entry name" value="IG-LIKE DOMAIN-CONTAINING PROTEIN"/>
    <property type="match status" value="1"/>
</dbReference>
<dbReference type="Pfam" id="PF00057">
    <property type="entry name" value="Ldl_recept_a"/>
    <property type="match status" value="2"/>
</dbReference>
<dbReference type="InterPro" id="IPR036179">
    <property type="entry name" value="Ig-like_dom_sf"/>
</dbReference>
<evidence type="ECO:0000259" key="12">
    <source>
        <dbReference type="PROSITE" id="PS50835"/>
    </source>
</evidence>
<evidence type="ECO:0000256" key="1">
    <source>
        <dbReference type="ARBA" id="ARBA00004479"/>
    </source>
</evidence>
<gene>
    <name evidence="13" type="ORF">ACJMK2_000503</name>
</gene>
<organism evidence="13 14">
    <name type="scientific">Sinanodonta woodiana</name>
    <name type="common">Chinese pond mussel</name>
    <name type="synonym">Anodonta woodiana</name>
    <dbReference type="NCBI Taxonomy" id="1069815"/>
    <lineage>
        <taxon>Eukaryota</taxon>
        <taxon>Metazoa</taxon>
        <taxon>Spiralia</taxon>
        <taxon>Lophotrochozoa</taxon>
        <taxon>Mollusca</taxon>
        <taxon>Bivalvia</taxon>
        <taxon>Autobranchia</taxon>
        <taxon>Heteroconchia</taxon>
        <taxon>Palaeoheterodonta</taxon>
        <taxon>Unionida</taxon>
        <taxon>Unionoidea</taxon>
        <taxon>Unionidae</taxon>
        <taxon>Unioninae</taxon>
        <taxon>Sinanodonta</taxon>
    </lineage>
</organism>
<keyword evidence="6 11" id="KW-0472">Membrane</keyword>
<keyword evidence="3" id="KW-0732">Signal</keyword>
<evidence type="ECO:0000313" key="13">
    <source>
        <dbReference type="EMBL" id="KAL3888123.1"/>
    </source>
</evidence>
<dbReference type="AlphaFoldDB" id="A0ABD3XRT6"/>
<dbReference type="SUPFAM" id="SSF48726">
    <property type="entry name" value="Immunoglobulin"/>
    <property type="match status" value="4"/>
</dbReference>
<dbReference type="Proteomes" id="UP001634394">
    <property type="component" value="Unassembled WGS sequence"/>
</dbReference>
<dbReference type="PRINTS" id="PR00261">
    <property type="entry name" value="LDLRECEPTOR"/>
</dbReference>
<evidence type="ECO:0000256" key="4">
    <source>
        <dbReference type="ARBA" id="ARBA00022889"/>
    </source>
</evidence>
<dbReference type="GO" id="GO:0007155">
    <property type="term" value="P:cell adhesion"/>
    <property type="evidence" value="ECO:0007669"/>
    <property type="project" value="UniProtKB-KW"/>
</dbReference>
<accession>A0ABD3XRT6</accession>
<evidence type="ECO:0000256" key="7">
    <source>
        <dbReference type="ARBA" id="ARBA00023157"/>
    </source>
</evidence>
<keyword evidence="7 9" id="KW-1015">Disulfide bond</keyword>
<dbReference type="InterPro" id="IPR003599">
    <property type="entry name" value="Ig_sub"/>
</dbReference>
<comment type="caution">
    <text evidence="9">Lacks conserved residue(s) required for the propagation of feature annotation.</text>
</comment>
<feature type="compositionally biased region" description="Acidic residues" evidence="10">
    <location>
        <begin position="765"/>
        <end position="778"/>
    </location>
</feature>
<dbReference type="InterPro" id="IPR013098">
    <property type="entry name" value="Ig_I-set"/>
</dbReference>
<dbReference type="PROSITE" id="PS50835">
    <property type="entry name" value="IG_LIKE"/>
    <property type="match status" value="3"/>
</dbReference>
<evidence type="ECO:0000256" key="5">
    <source>
        <dbReference type="ARBA" id="ARBA00022989"/>
    </source>
</evidence>
<keyword evidence="14" id="KW-1185">Reference proteome</keyword>
<dbReference type="GO" id="GO:0016020">
    <property type="term" value="C:membrane"/>
    <property type="evidence" value="ECO:0007669"/>
    <property type="project" value="UniProtKB-SubCell"/>
</dbReference>
<feature type="transmembrane region" description="Helical" evidence="11">
    <location>
        <begin position="685"/>
        <end position="708"/>
    </location>
</feature>
<dbReference type="CDD" id="cd00112">
    <property type="entry name" value="LDLa"/>
    <property type="match status" value="3"/>
</dbReference>
<dbReference type="InterPro" id="IPR013783">
    <property type="entry name" value="Ig-like_fold"/>
</dbReference>
<dbReference type="SMART" id="SM00408">
    <property type="entry name" value="IGc2"/>
    <property type="match status" value="2"/>
</dbReference>
<proteinExistence type="predicted"/>
<evidence type="ECO:0000256" key="11">
    <source>
        <dbReference type="SAM" id="Phobius"/>
    </source>
</evidence>
<comment type="subcellular location">
    <subcellularLocation>
        <location evidence="1">Membrane</location>
        <topology evidence="1">Single-pass type I membrane protein</topology>
    </subcellularLocation>
</comment>
<dbReference type="EMBL" id="JBJQND010000001">
    <property type="protein sequence ID" value="KAL3888123.1"/>
    <property type="molecule type" value="Genomic_DNA"/>
</dbReference>
<feature type="domain" description="Ig-like" evidence="12">
    <location>
        <begin position="226"/>
        <end position="323"/>
    </location>
</feature>
<dbReference type="PANTHER" id="PTHR45080">
    <property type="entry name" value="CONTACTIN 5"/>
    <property type="match status" value="1"/>
</dbReference>
<protein>
    <recommendedName>
        <fullName evidence="12">Ig-like domain-containing protein</fullName>
    </recommendedName>
</protein>
<dbReference type="SUPFAM" id="SSF57424">
    <property type="entry name" value="LDL receptor-like module"/>
    <property type="match status" value="3"/>
</dbReference>
<feature type="disulfide bond" evidence="9">
    <location>
        <begin position="477"/>
        <end position="492"/>
    </location>
</feature>
<dbReference type="InterPro" id="IPR007110">
    <property type="entry name" value="Ig-like_dom"/>
</dbReference>
<keyword evidence="5 11" id="KW-1133">Transmembrane helix</keyword>
<dbReference type="FunFam" id="2.60.40.10:FF:000032">
    <property type="entry name" value="palladin isoform X1"/>
    <property type="match status" value="1"/>
</dbReference>
<dbReference type="SMART" id="SM00409">
    <property type="entry name" value="IG"/>
    <property type="match status" value="2"/>
</dbReference>
<dbReference type="SMART" id="SM00192">
    <property type="entry name" value="LDLa"/>
    <property type="match status" value="3"/>
</dbReference>
<dbReference type="Pfam" id="PF07679">
    <property type="entry name" value="I-set"/>
    <property type="match status" value="1"/>
</dbReference>
<dbReference type="PROSITE" id="PS01209">
    <property type="entry name" value="LDLRA_1"/>
    <property type="match status" value="1"/>
</dbReference>
<keyword evidence="2 11" id="KW-0812">Transmembrane</keyword>
<dbReference type="InterPro" id="IPR050958">
    <property type="entry name" value="Cell_Adh-Cytoskel_Orgn"/>
</dbReference>
<dbReference type="InterPro" id="IPR023415">
    <property type="entry name" value="LDLR_class-A_CS"/>
</dbReference>
<dbReference type="InterPro" id="IPR026966">
    <property type="entry name" value="Neurofascin/L1/NrCAM_C"/>
</dbReference>
<evidence type="ECO:0000256" key="2">
    <source>
        <dbReference type="ARBA" id="ARBA00022692"/>
    </source>
</evidence>
<evidence type="ECO:0000256" key="3">
    <source>
        <dbReference type="ARBA" id="ARBA00022729"/>
    </source>
</evidence>
<evidence type="ECO:0000256" key="9">
    <source>
        <dbReference type="PROSITE-ProRule" id="PRU00124"/>
    </source>
</evidence>
<reference evidence="13 14" key="1">
    <citation type="submission" date="2024-11" db="EMBL/GenBank/DDBJ databases">
        <title>Chromosome-level genome assembly of the freshwater bivalve Anodonta woodiana.</title>
        <authorList>
            <person name="Chen X."/>
        </authorList>
    </citation>
    <scope>NUCLEOTIDE SEQUENCE [LARGE SCALE GENOMIC DNA]</scope>
    <source>
        <strain evidence="13">MN2024</strain>
        <tissue evidence="13">Gills</tissue>
    </source>
</reference>
<dbReference type="InterPro" id="IPR003598">
    <property type="entry name" value="Ig_sub2"/>
</dbReference>
<sequence>MLTIAQTKCIITVIILTLLLAPTIVTATFNTLYVKSGSSAKERCQAEGNPTYVWKKNGEEILSGGNYLVNHDTGEIEIKRVTMLDGEGTYQCFAKNTQGIARLGVWEVKVAYLAGFDHKMTHYLQISEFSSYSLPCDHQPFSVPTASVVWLIGKDDSTVFPSSTEDKSRVVIDEAGTLHFLYVKATDSLNNPYKCQLYNSVVSIKALSLETFNLIVTRAQEESYKPILKHSKSVQGTIGSNATLICIFAGHPIPDVEWLKNGVRIPDTSMLPDGTPKYIIDPGDSTGRKLMVRNLDMHDDGDYICRARNTMGTNEGTVRVKVTGPPQWTSTGSLRSVRVRVGGMASFHCDTRSYHSTSSLPMWIKNGDPLLGCGPSQLWCGTGTQCINYDRKCDGRKDCATSRYEDEENCQVLEVCSDGQFACGKGVCVPATNVTTCDGIEQCNNGGDESVRHCGCKVNTDFMCANLEMCITAAHVCDGKRDCTDGSDEKSCAYHPEIVIDNKYHFTADARHLTIRNVTKGDNICLQCLVYNFREYGSSHKLDIVGTTIGDGCLTVLDPIVILSQPPEEIDVQWGDIINLTIVVQTDPLEENNLYYDWYMVEMKYPDSILLDEWNDVIKLSSDNTQMIINTTRIASSDLFTRLDHIGNITVRVYHEFDSINISIQIKAMLLPPPPMIESAAASSIVLVVLVVIVILIFVVTIVIYYLYRNRGGSYPVTKKECQAGHDLEKELKPCDFQDTGLLSDWDDEEKEIMDESSISKDSDRTDDDDFDLSDFNEEGSFIGMYGKRKRRQRKKEKK</sequence>
<feature type="disulfide bond" evidence="9">
    <location>
        <begin position="416"/>
        <end position="428"/>
    </location>
</feature>
<dbReference type="InterPro" id="IPR002172">
    <property type="entry name" value="LDrepeatLR_classA_rpt"/>
</dbReference>
<evidence type="ECO:0000256" key="6">
    <source>
        <dbReference type="ARBA" id="ARBA00023136"/>
    </source>
</evidence>
<dbReference type="Pfam" id="PF13927">
    <property type="entry name" value="Ig_3"/>
    <property type="match status" value="1"/>
</dbReference>
<feature type="domain" description="Ig-like" evidence="12">
    <location>
        <begin position="22"/>
        <end position="96"/>
    </location>
</feature>
<feature type="domain" description="Ig-like" evidence="12">
    <location>
        <begin position="130"/>
        <end position="208"/>
    </location>
</feature>
<evidence type="ECO:0000313" key="14">
    <source>
        <dbReference type="Proteomes" id="UP001634394"/>
    </source>
</evidence>
<comment type="caution">
    <text evidence="13">The sequence shown here is derived from an EMBL/GenBank/DDBJ whole genome shotgun (WGS) entry which is preliminary data.</text>
</comment>
<name>A0ABD3XRT6_SINWO</name>
<keyword evidence="4" id="KW-0130">Cell adhesion</keyword>
<dbReference type="Gene3D" id="2.60.40.10">
    <property type="entry name" value="Immunoglobulins"/>
    <property type="match status" value="3"/>
</dbReference>
<dbReference type="InterPro" id="IPR036055">
    <property type="entry name" value="LDL_receptor-like_sf"/>
</dbReference>
<evidence type="ECO:0000256" key="8">
    <source>
        <dbReference type="ARBA" id="ARBA00023319"/>
    </source>
</evidence>
<keyword evidence="8" id="KW-0393">Immunoglobulin domain</keyword>
<dbReference type="PROSITE" id="PS50068">
    <property type="entry name" value="LDLRA_2"/>
    <property type="match status" value="3"/>
</dbReference>